<protein>
    <recommendedName>
        <fullName evidence="7">C2H2-type domain-containing protein</fullName>
    </recommendedName>
</protein>
<dbReference type="PROSITE" id="PS00028">
    <property type="entry name" value="ZINC_FINGER_C2H2_1"/>
    <property type="match status" value="8"/>
</dbReference>
<reference evidence="8 9" key="1">
    <citation type="journal article" date="2022" name="Allergy">
        <title>Genome assembly and annotation of Periplaneta americana reveal a comprehensive cockroach allergen profile.</title>
        <authorList>
            <person name="Wang L."/>
            <person name="Xiong Q."/>
            <person name="Saelim N."/>
            <person name="Wang L."/>
            <person name="Nong W."/>
            <person name="Wan A.T."/>
            <person name="Shi M."/>
            <person name="Liu X."/>
            <person name="Cao Q."/>
            <person name="Hui J.H.L."/>
            <person name="Sookrung N."/>
            <person name="Leung T.F."/>
            <person name="Tungtrongchitr A."/>
            <person name="Tsui S.K.W."/>
        </authorList>
    </citation>
    <scope>NUCLEOTIDE SEQUENCE [LARGE SCALE GENOMIC DNA]</scope>
    <source>
        <strain evidence="8">PWHHKU_190912</strain>
    </source>
</reference>
<feature type="domain" description="C2H2-type" evidence="7">
    <location>
        <begin position="495"/>
        <end position="522"/>
    </location>
</feature>
<evidence type="ECO:0000313" key="9">
    <source>
        <dbReference type="Proteomes" id="UP001148838"/>
    </source>
</evidence>
<evidence type="ECO:0000256" key="1">
    <source>
        <dbReference type="ARBA" id="ARBA00022723"/>
    </source>
</evidence>
<evidence type="ECO:0000256" key="3">
    <source>
        <dbReference type="ARBA" id="ARBA00022771"/>
    </source>
</evidence>
<sequence length="603" mass="69281">MAKEAFNRKRSIFCGRLEEELRKRLVKCFVWTVALYGAETWSLRRIEMDVIKIEPDINPLPMQSSDTEEMKPLSEEGKSLDLHATRIKEERVAESYDHTSEIKFEEILLPNNFPVVKCEVEWYWKTENVVGVQRQWRRECRTEPPTRLTIAHIRDKFETHGTVYDIYKGRYGRPCTSTSPASSAMVLECFEHSPQKSTKAMCTGLIGPFFFDGTVTGQVYLNMLCTSVLPAIRTLYGNEEFYFQQDGAPPHYHRDVRAYLDDNLPGHWIGRSGPIEFPLRSPDLTPKSCKAETYILEELCDVDTVKDELKLEVTAEENEILPDSSLNSEENELPEVNCTRTENYLSEDPVIHCSPELQLYEQFFKSNNSVEAQSHSRTDEGSFKCNICGKLLPTLQNHRMHLRNNHTERRFQCDICGKNYLRLKHLKLHIRMHTGEKPFKCSVCGKCYIQSSALSVHSRTHSGEKPFKCEVCGKCFIQMGDLTVHARMHSGERPFKCDACGKCFLRSGHLKEHARTHSGHKPFKCNVCGKCFAQSGHLIAHTRTHSGEKLVKCDVCGKCFANSYTLTIHVHSHSDEKPFKCVVCGKTFSRKDRCNKHVRLHTR</sequence>
<dbReference type="PANTHER" id="PTHR23235:SF142">
    <property type="entry name" value="ZINC FINGER PROTEIN 384"/>
    <property type="match status" value="1"/>
</dbReference>
<evidence type="ECO:0000259" key="7">
    <source>
        <dbReference type="PROSITE" id="PS50157"/>
    </source>
</evidence>
<keyword evidence="2" id="KW-0677">Repeat</keyword>
<keyword evidence="9" id="KW-1185">Reference proteome</keyword>
<keyword evidence="4" id="KW-0862">Zinc</keyword>
<feature type="domain" description="C2H2-type" evidence="7">
    <location>
        <begin position="383"/>
        <end position="411"/>
    </location>
</feature>
<organism evidence="8 9">
    <name type="scientific">Periplaneta americana</name>
    <name type="common">American cockroach</name>
    <name type="synonym">Blatta americana</name>
    <dbReference type="NCBI Taxonomy" id="6978"/>
    <lineage>
        <taxon>Eukaryota</taxon>
        <taxon>Metazoa</taxon>
        <taxon>Ecdysozoa</taxon>
        <taxon>Arthropoda</taxon>
        <taxon>Hexapoda</taxon>
        <taxon>Insecta</taxon>
        <taxon>Pterygota</taxon>
        <taxon>Neoptera</taxon>
        <taxon>Polyneoptera</taxon>
        <taxon>Dictyoptera</taxon>
        <taxon>Blattodea</taxon>
        <taxon>Blattoidea</taxon>
        <taxon>Blattidae</taxon>
        <taxon>Blattinae</taxon>
        <taxon>Periplaneta</taxon>
    </lineage>
</organism>
<dbReference type="EMBL" id="JAJSOF020000041">
    <property type="protein sequence ID" value="KAJ4425934.1"/>
    <property type="molecule type" value="Genomic_DNA"/>
</dbReference>
<evidence type="ECO:0000256" key="4">
    <source>
        <dbReference type="ARBA" id="ARBA00022833"/>
    </source>
</evidence>
<feature type="domain" description="C2H2-type" evidence="7">
    <location>
        <begin position="467"/>
        <end position="494"/>
    </location>
</feature>
<dbReference type="PROSITE" id="PS50157">
    <property type="entry name" value="ZINC_FINGER_C2H2_2"/>
    <property type="match status" value="8"/>
</dbReference>
<evidence type="ECO:0000256" key="5">
    <source>
        <dbReference type="ARBA" id="ARBA00023242"/>
    </source>
</evidence>
<keyword evidence="3 6" id="KW-0863">Zinc-finger</keyword>
<dbReference type="Proteomes" id="UP001148838">
    <property type="component" value="Unassembled WGS sequence"/>
</dbReference>
<dbReference type="SUPFAM" id="SSF57667">
    <property type="entry name" value="beta-beta-alpha zinc fingers"/>
    <property type="match status" value="5"/>
</dbReference>
<dbReference type="Pfam" id="PF16087">
    <property type="entry name" value="DUF4817"/>
    <property type="match status" value="1"/>
</dbReference>
<feature type="domain" description="C2H2-type" evidence="7">
    <location>
        <begin position="551"/>
        <end position="578"/>
    </location>
</feature>
<name>A0ABQ8RW51_PERAM</name>
<dbReference type="InterPro" id="IPR036236">
    <property type="entry name" value="Znf_C2H2_sf"/>
</dbReference>
<dbReference type="Gene3D" id="3.30.160.60">
    <property type="entry name" value="Classic Zinc Finger"/>
    <property type="match status" value="7"/>
</dbReference>
<dbReference type="InterPro" id="IPR013087">
    <property type="entry name" value="Znf_C2H2_type"/>
</dbReference>
<keyword evidence="5" id="KW-0539">Nucleus</keyword>
<evidence type="ECO:0000256" key="6">
    <source>
        <dbReference type="PROSITE-ProRule" id="PRU00042"/>
    </source>
</evidence>
<feature type="domain" description="C2H2-type" evidence="7">
    <location>
        <begin position="579"/>
        <end position="603"/>
    </location>
</feature>
<accession>A0ABQ8RW51</accession>
<feature type="domain" description="C2H2-type" evidence="7">
    <location>
        <begin position="523"/>
        <end position="550"/>
    </location>
</feature>
<comment type="caution">
    <text evidence="8">The sequence shown here is derived from an EMBL/GenBank/DDBJ whole genome shotgun (WGS) entry which is preliminary data.</text>
</comment>
<feature type="domain" description="C2H2-type" evidence="7">
    <location>
        <begin position="411"/>
        <end position="438"/>
    </location>
</feature>
<dbReference type="InterPro" id="IPR032135">
    <property type="entry name" value="DUF4817"/>
</dbReference>
<keyword evidence="1" id="KW-0479">Metal-binding</keyword>
<evidence type="ECO:0000256" key="2">
    <source>
        <dbReference type="ARBA" id="ARBA00022737"/>
    </source>
</evidence>
<gene>
    <name evidence="8" type="ORF">ANN_27560</name>
</gene>
<dbReference type="PANTHER" id="PTHR23235">
    <property type="entry name" value="KRUEPPEL-LIKE TRANSCRIPTION FACTOR"/>
    <property type="match status" value="1"/>
</dbReference>
<proteinExistence type="predicted"/>
<evidence type="ECO:0000313" key="8">
    <source>
        <dbReference type="EMBL" id="KAJ4425934.1"/>
    </source>
</evidence>
<dbReference type="Gene3D" id="3.30.420.10">
    <property type="entry name" value="Ribonuclease H-like superfamily/Ribonuclease H"/>
    <property type="match status" value="1"/>
</dbReference>
<feature type="domain" description="C2H2-type" evidence="7">
    <location>
        <begin position="439"/>
        <end position="466"/>
    </location>
</feature>
<dbReference type="SMART" id="SM00355">
    <property type="entry name" value="ZnF_C2H2"/>
    <property type="match status" value="8"/>
</dbReference>
<dbReference type="InterPro" id="IPR036397">
    <property type="entry name" value="RNaseH_sf"/>
</dbReference>
<dbReference type="Pfam" id="PF00096">
    <property type="entry name" value="zf-C2H2"/>
    <property type="match status" value="6"/>
</dbReference>